<proteinExistence type="predicted"/>
<accession>M6BWY0</accession>
<keyword evidence="1" id="KW-1133">Transmembrane helix</keyword>
<evidence type="ECO:0000313" key="2">
    <source>
        <dbReference type="EMBL" id="EMJ83006.1"/>
    </source>
</evidence>
<dbReference type="PATRIC" id="fig|1218567.3.peg.1384"/>
<sequence length="346" mass="41015">MKDKVTLDIIFYNPESCNFSFVYNSKPQNIQKSSKFIYNPYMFLCVIAMKFFVKNYVMNIELDFIFSFEKQPITASFVFLRYHLLEENFFHFFEGRFLSFLPKRFCLLSILFLVLNLSIFAEENNNFENEKNSIENDQEIPDENLLSNWRLQSNRTWKAWIENENSAEEGEAKEGFYAAYSISLDFYRNGSDGSKSEWRDEVLRWTSDHFNQSLKTQKMDHAAYILKLFYDVSRVIGIGNGTIKGIDSQNEYNIREYLAGDLIAYMHETNDFQYETFMETFIPSKITNSLLAFNLACLNSNRGKKEEMLKYMKIALALGKPKSYFKREPEFKKFWNDPDFLELVKE</sequence>
<name>M6BWY0_LEPBO</name>
<protein>
    <submittedName>
        <fullName evidence="2">Uncharacterized protein</fullName>
    </submittedName>
</protein>
<dbReference type="NCBIfam" id="NF047558">
    <property type="entry name" value="TPR_END_plus"/>
    <property type="match status" value="1"/>
</dbReference>
<organism evidence="2 3">
    <name type="scientific">Leptospira borgpetersenii serovar Hardjo-bovis str. Sponselee</name>
    <dbReference type="NCBI Taxonomy" id="1303729"/>
    <lineage>
        <taxon>Bacteria</taxon>
        <taxon>Pseudomonadati</taxon>
        <taxon>Spirochaetota</taxon>
        <taxon>Spirochaetia</taxon>
        <taxon>Leptospirales</taxon>
        <taxon>Leptospiraceae</taxon>
        <taxon>Leptospira</taxon>
    </lineage>
</organism>
<comment type="caution">
    <text evidence="2">The sequence shown here is derived from an EMBL/GenBank/DDBJ whole genome shotgun (WGS) entry which is preliminary data.</text>
</comment>
<reference evidence="2 3" key="1">
    <citation type="submission" date="2013-01" db="EMBL/GenBank/DDBJ databases">
        <authorList>
            <person name="Harkins D.M."/>
            <person name="Durkin A.S."/>
            <person name="Brinkac L.M."/>
            <person name="Haft D.H."/>
            <person name="Selengut J.D."/>
            <person name="Sanka R."/>
            <person name="DePew J."/>
            <person name="Purushe J."/>
            <person name="Galloway R.L."/>
            <person name="Vinetz J.M."/>
            <person name="Sutton G.G."/>
            <person name="Nierman W.C."/>
            <person name="Fouts D.E."/>
        </authorList>
    </citation>
    <scope>NUCLEOTIDE SEQUENCE [LARGE SCALE GENOMIC DNA]</scope>
    <source>
        <strain evidence="2 3">Sponselee CDC</strain>
    </source>
</reference>
<gene>
    <name evidence="2" type="ORF">LEP1GSC016_1564</name>
</gene>
<evidence type="ECO:0000313" key="3">
    <source>
        <dbReference type="Proteomes" id="UP000011873"/>
    </source>
</evidence>
<feature type="transmembrane region" description="Helical" evidence="1">
    <location>
        <begin position="36"/>
        <end position="53"/>
    </location>
</feature>
<dbReference type="Proteomes" id="UP000011873">
    <property type="component" value="Unassembled WGS sequence"/>
</dbReference>
<dbReference type="AlphaFoldDB" id="M6BWY0"/>
<dbReference type="EMBL" id="ANMU01000056">
    <property type="protein sequence ID" value="EMJ83006.1"/>
    <property type="molecule type" value="Genomic_DNA"/>
</dbReference>
<keyword evidence="1" id="KW-0812">Transmembrane</keyword>
<evidence type="ECO:0000256" key="1">
    <source>
        <dbReference type="SAM" id="Phobius"/>
    </source>
</evidence>
<keyword evidence="1" id="KW-0472">Membrane</keyword>